<accession>A0A427AYQ9</accession>
<organism evidence="1 2">
    <name type="scientific">Ensete ventricosum</name>
    <name type="common">Abyssinian banana</name>
    <name type="synonym">Musa ensete</name>
    <dbReference type="NCBI Taxonomy" id="4639"/>
    <lineage>
        <taxon>Eukaryota</taxon>
        <taxon>Viridiplantae</taxon>
        <taxon>Streptophyta</taxon>
        <taxon>Embryophyta</taxon>
        <taxon>Tracheophyta</taxon>
        <taxon>Spermatophyta</taxon>
        <taxon>Magnoliopsida</taxon>
        <taxon>Liliopsida</taxon>
        <taxon>Zingiberales</taxon>
        <taxon>Musaceae</taxon>
        <taxon>Ensete</taxon>
    </lineage>
</organism>
<dbReference type="Proteomes" id="UP000287651">
    <property type="component" value="Unassembled WGS sequence"/>
</dbReference>
<evidence type="ECO:0000313" key="2">
    <source>
        <dbReference type="Proteomes" id="UP000287651"/>
    </source>
</evidence>
<proteinExistence type="predicted"/>
<dbReference type="EMBL" id="AMZH03000919">
    <property type="protein sequence ID" value="RRT81404.1"/>
    <property type="molecule type" value="Genomic_DNA"/>
</dbReference>
<comment type="caution">
    <text evidence="1">The sequence shown here is derived from an EMBL/GenBank/DDBJ whole genome shotgun (WGS) entry which is preliminary data.</text>
</comment>
<feature type="non-terminal residue" evidence="1">
    <location>
        <position position="1"/>
    </location>
</feature>
<gene>
    <name evidence="1" type="ORF">B296_00022099</name>
</gene>
<protein>
    <submittedName>
        <fullName evidence="1">Uncharacterized protein</fullName>
    </submittedName>
</protein>
<sequence>FTVVAKDVWLIVPLIAVSVGEIRSFQAPRLTRFLGFVLRWRSTAGVYNEIEGMKVRDVPSYVKSKLSWDRIKKSADQAVDRYFGGIQPLPRLLRRHDLLRPPRPSPPP</sequence>
<evidence type="ECO:0000313" key="1">
    <source>
        <dbReference type="EMBL" id="RRT81404.1"/>
    </source>
</evidence>
<reference evidence="1 2" key="1">
    <citation type="journal article" date="2014" name="Agronomy (Basel)">
        <title>A Draft Genome Sequence for Ensete ventricosum, the Drought-Tolerant Tree Against Hunger.</title>
        <authorList>
            <person name="Harrison J."/>
            <person name="Moore K.A."/>
            <person name="Paszkiewicz K."/>
            <person name="Jones T."/>
            <person name="Grant M."/>
            <person name="Ambacheew D."/>
            <person name="Muzemil S."/>
            <person name="Studholme D.J."/>
        </authorList>
    </citation>
    <scope>NUCLEOTIDE SEQUENCE [LARGE SCALE GENOMIC DNA]</scope>
</reference>
<dbReference type="AlphaFoldDB" id="A0A427AYQ9"/>
<name>A0A427AYQ9_ENSVE</name>